<dbReference type="OrthoDB" id="4130649at2759"/>
<dbReference type="EMBL" id="KN846969">
    <property type="protein sequence ID" value="KIW84950.1"/>
    <property type="molecule type" value="Genomic_DNA"/>
</dbReference>
<dbReference type="RefSeq" id="XP_013288758.1">
    <property type="nucleotide sequence ID" value="XM_013433304.1"/>
</dbReference>
<evidence type="ECO:0000313" key="2">
    <source>
        <dbReference type="EMBL" id="KIW84950.1"/>
    </source>
</evidence>
<gene>
    <name evidence="2" type="ORF">Z517_00338</name>
</gene>
<dbReference type="Proteomes" id="UP000053029">
    <property type="component" value="Unassembled WGS sequence"/>
</dbReference>
<feature type="region of interest" description="Disordered" evidence="1">
    <location>
        <begin position="160"/>
        <end position="184"/>
    </location>
</feature>
<sequence>MERTDNQTTHEPHKNLFDYSNVVTFTAGKGSYQQYFAFDGPRLCRESTYFAHRLHGDHPEARSRHFDFGNIKPAVLACMLSWYRGWGCVSCDEDSSHVNDALSLAEKCRIVRFKEHLVQKTKKRTRALGLEKAQSDYPLSPCGDDEGGVLATELEPALPQWETKDPTDGDDASHSLCGRGMTAL</sequence>
<dbReference type="InterPro" id="IPR011333">
    <property type="entry name" value="SKP1/BTB/POZ_sf"/>
</dbReference>
<name>A0A0D2H259_9EURO</name>
<dbReference type="Gene3D" id="3.30.710.10">
    <property type="entry name" value="Potassium Channel Kv1.1, Chain A"/>
    <property type="match status" value="1"/>
</dbReference>
<dbReference type="HOGENOM" id="CLU_1468195_0_0_1"/>
<dbReference type="VEuPathDB" id="FungiDB:Z517_00338"/>
<evidence type="ECO:0008006" key="4">
    <source>
        <dbReference type="Google" id="ProtNLM"/>
    </source>
</evidence>
<dbReference type="AlphaFoldDB" id="A0A0D2H259"/>
<evidence type="ECO:0000313" key="3">
    <source>
        <dbReference type="Proteomes" id="UP000053029"/>
    </source>
</evidence>
<proteinExistence type="predicted"/>
<organism evidence="2 3">
    <name type="scientific">Fonsecaea pedrosoi CBS 271.37</name>
    <dbReference type="NCBI Taxonomy" id="1442368"/>
    <lineage>
        <taxon>Eukaryota</taxon>
        <taxon>Fungi</taxon>
        <taxon>Dikarya</taxon>
        <taxon>Ascomycota</taxon>
        <taxon>Pezizomycotina</taxon>
        <taxon>Eurotiomycetes</taxon>
        <taxon>Chaetothyriomycetidae</taxon>
        <taxon>Chaetothyriales</taxon>
        <taxon>Herpotrichiellaceae</taxon>
        <taxon>Fonsecaea</taxon>
    </lineage>
</organism>
<protein>
    <recommendedName>
        <fullName evidence="4">BTB domain-containing protein</fullName>
    </recommendedName>
</protein>
<reference evidence="2 3" key="1">
    <citation type="submission" date="2015-01" db="EMBL/GenBank/DDBJ databases">
        <title>The Genome Sequence of Fonsecaea pedrosoi CBS 271.37.</title>
        <authorList>
            <consortium name="The Broad Institute Genomics Platform"/>
            <person name="Cuomo C."/>
            <person name="de Hoog S."/>
            <person name="Gorbushina A."/>
            <person name="Stielow B."/>
            <person name="Teixiera M."/>
            <person name="Abouelleil A."/>
            <person name="Chapman S.B."/>
            <person name="Priest M."/>
            <person name="Young S.K."/>
            <person name="Wortman J."/>
            <person name="Nusbaum C."/>
            <person name="Birren B."/>
        </authorList>
    </citation>
    <scope>NUCLEOTIDE SEQUENCE [LARGE SCALE GENOMIC DNA]</scope>
    <source>
        <strain evidence="2 3">CBS 271.37</strain>
    </source>
</reference>
<keyword evidence="3" id="KW-1185">Reference proteome</keyword>
<accession>A0A0D2H259</accession>
<evidence type="ECO:0000256" key="1">
    <source>
        <dbReference type="SAM" id="MobiDB-lite"/>
    </source>
</evidence>
<feature type="compositionally biased region" description="Basic and acidic residues" evidence="1">
    <location>
        <begin position="162"/>
        <end position="173"/>
    </location>
</feature>
<dbReference type="GeneID" id="25299828"/>